<feature type="active site" description="Charge relay system" evidence="5">
    <location>
        <position position="270"/>
    </location>
</feature>
<keyword evidence="3 5" id="KW-0378">Hydrolase</keyword>
<accession>A0A553S7G3</accession>
<dbReference type="InterPro" id="IPR000209">
    <property type="entry name" value="Peptidase_S8/S53_dom"/>
</dbReference>
<dbReference type="InterPro" id="IPR050131">
    <property type="entry name" value="Peptidase_S8_subtilisin-like"/>
</dbReference>
<feature type="active site" description="Charge relay system" evidence="5">
    <location>
        <position position="300"/>
    </location>
</feature>
<proteinExistence type="inferred from homology"/>
<dbReference type="InterPro" id="IPR034074">
    <property type="entry name" value="Y4bN_pept_dom"/>
</dbReference>
<dbReference type="PROSITE" id="PS51892">
    <property type="entry name" value="SUBTILASE"/>
    <property type="match status" value="1"/>
</dbReference>
<keyword evidence="2 5" id="KW-0645">Protease</keyword>
<evidence type="ECO:0000256" key="1">
    <source>
        <dbReference type="ARBA" id="ARBA00011073"/>
    </source>
</evidence>
<keyword evidence="4 5" id="KW-0720">Serine protease</keyword>
<dbReference type="PANTHER" id="PTHR43806:SF11">
    <property type="entry name" value="CEREVISIN-RELATED"/>
    <property type="match status" value="1"/>
</dbReference>
<dbReference type="SUPFAM" id="SSF52743">
    <property type="entry name" value="Subtilisin-like"/>
    <property type="match status" value="1"/>
</dbReference>
<dbReference type="GO" id="GO:0004252">
    <property type="term" value="F:serine-type endopeptidase activity"/>
    <property type="evidence" value="ECO:0007669"/>
    <property type="project" value="UniProtKB-UniRule"/>
</dbReference>
<dbReference type="GO" id="GO:0006508">
    <property type="term" value="P:proteolysis"/>
    <property type="evidence" value="ECO:0007669"/>
    <property type="project" value="UniProtKB-KW"/>
</dbReference>
<sequence length="747" mass="84802">MAEKSNPLIINGRALAIPGVTPSFGGDSNAEERKFKRSLDQARDHLLPQLNQLKSEIKSLPSTNFLKNIYFRVSYSNAFLAKSYQVSSIYRESKLKVTGSATWIDNDGKEGRSDYLFGSKENIDFLINQINNTTKKNQAKEIRRMEEISLLKPSISDENNSVERKTYELVFHSVEDIEEFITKFEKITGLGQDEFSIIQTENNVIFIVCNLTNYELKKLEKFNPLRAAYTSESRDYLSANFSPEQIINKYSISNMNEDKIRTLPWIGLIDGGISKSNNYFKSITQIDESKIPPTSYYVEHGSSVASVLLFGDLYEQGEDELTPAFRIQSVRALPSEEDMEFNLLTLDQMILDIIPKYSNIKVWNLSIGPVGPVQDEVVSSLTRILDQIAYENDILFVIAAGNTGTQTGIAKRIQIPGDSVNNLTVSAYYEHREKKITSPYSSIGLGREGAKLKPDLIDHGGLLPIDPIYTISSFDYLLNKVHGTSFSAPHVARKLALILDKYPDFNVWEARALLEHSLALRISSAKDIPYESKGEFDNDSAQLLTSSNDEVRIMYSGTISAKGYVVLPIPVPEKTTSKSAIFTWTIVTKSKVNPDNTDKYTEYGIEDDFYPNSERYPFRKKGSNTIEVDLSSEEGKAQAEVLLEEGFKKSAYPKKQTSKYLDETERRNAFLKWDTTKTQRVRKIVSSLNKPFLRLHGLSRSDNRDRIEYALVITVRYTNDTNIYSNVMSQYPILQPIQMRLEDRQQI</sequence>
<comment type="caution">
    <text evidence="6">The sequence shown here is derived from an EMBL/GenBank/DDBJ whole genome shotgun (WGS) entry which is preliminary data.</text>
</comment>
<organism evidence="6 7">
    <name type="scientific">Enterococcus avium</name>
    <name type="common">Streptococcus avium</name>
    <dbReference type="NCBI Taxonomy" id="33945"/>
    <lineage>
        <taxon>Bacteria</taxon>
        <taxon>Bacillati</taxon>
        <taxon>Bacillota</taxon>
        <taxon>Bacilli</taxon>
        <taxon>Lactobacillales</taxon>
        <taxon>Enterococcaceae</taxon>
        <taxon>Enterococcus</taxon>
    </lineage>
</organism>
<evidence type="ECO:0000256" key="3">
    <source>
        <dbReference type="ARBA" id="ARBA00022801"/>
    </source>
</evidence>
<dbReference type="InterPro" id="IPR036852">
    <property type="entry name" value="Peptidase_S8/S53_dom_sf"/>
</dbReference>
<name>A0A553S7G3_ENTAV</name>
<dbReference type="RefSeq" id="WP_049222125.1">
    <property type="nucleotide sequence ID" value="NZ_CABGUH010000008.1"/>
</dbReference>
<gene>
    <name evidence="6" type="ORF">AUF17_02065</name>
</gene>
<evidence type="ECO:0000256" key="5">
    <source>
        <dbReference type="PROSITE-ProRule" id="PRU01240"/>
    </source>
</evidence>
<protein>
    <submittedName>
        <fullName evidence="6">Peptidase S8</fullName>
    </submittedName>
</protein>
<feature type="active site" description="Charge relay system" evidence="5">
    <location>
        <position position="485"/>
    </location>
</feature>
<dbReference type="Pfam" id="PF00082">
    <property type="entry name" value="Peptidase_S8"/>
    <property type="match status" value="1"/>
</dbReference>
<evidence type="ECO:0000313" key="6">
    <source>
        <dbReference type="EMBL" id="TRZ32932.1"/>
    </source>
</evidence>
<dbReference type="CDD" id="cd04847">
    <property type="entry name" value="Peptidases_S8_Subtilisin_like_2"/>
    <property type="match status" value="1"/>
</dbReference>
<dbReference type="Proteomes" id="UP000316316">
    <property type="component" value="Unassembled WGS sequence"/>
</dbReference>
<comment type="similarity">
    <text evidence="1 5">Belongs to the peptidase S8 family.</text>
</comment>
<evidence type="ECO:0000313" key="7">
    <source>
        <dbReference type="Proteomes" id="UP000316316"/>
    </source>
</evidence>
<dbReference type="GeneID" id="69569065"/>
<dbReference type="EMBL" id="PDXQ01000001">
    <property type="protein sequence ID" value="TRZ32932.1"/>
    <property type="molecule type" value="Genomic_DNA"/>
</dbReference>
<dbReference type="PANTHER" id="PTHR43806">
    <property type="entry name" value="PEPTIDASE S8"/>
    <property type="match status" value="1"/>
</dbReference>
<dbReference type="AlphaFoldDB" id="A0A553S7G3"/>
<evidence type="ECO:0000256" key="2">
    <source>
        <dbReference type="ARBA" id="ARBA00022670"/>
    </source>
</evidence>
<dbReference type="Gene3D" id="3.40.50.200">
    <property type="entry name" value="Peptidase S8/S53 domain"/>
    <property type="match status" value="1"/>
</dbReference>
<reference evidence="6 7" key="1">
    <citation type="submission" date="2017-10" db="EMBL/GenBank/DDBJ databases">
        <title>FDA dAtabase for Regulatory Grade micrObial Sequences (FDA-ARGOS): Supporting development and validation of Infectious Disease Dx tests.</title>
        <authorList>
            <person name="Campos J."/>
            <person name="Goldberg B."/>
            <person name="Tallon L.J."/>
            <person name="Sadzewicz L."/>
            <person name="Sengamalay N."/>
            <person name="Ott S."/>
            <person name="Godinez A."/>
            <person name="Nagaraj S."/>
            <person name="Vyas G."/>
            <person name="Aluvathingal J."/>
            <person name="Nadendla S."/>
            <person name="Geyer C."/>
            <person name="Nandy P."/>
            <person name="Hobson J."/>
            <person name="Sichtig H."/>
        </authorList>
    </citation>
    <scope>NUCLEOTIDE SEQUENCE [LARGE SCALE GENOMIC DNA]</scope>
    <source>
        <strain evidence="6 7">FDAARGOS_185</strain>
    </source>
</reference>
<evidence type="ECO:0000256" key="4">
    <source>
        <dbReference type="ARBA" id="ARBA00022825"/>
    </source>
</evidence>